<evidence type="ECO:0000313" key="12">
    <source>
        <dbReference type="Proteomes" id="UP000322876"/>
    </source>
</evidence>
<dbReference type="CDD" id="cd00268">
    <property type="entry name" value="DEADc"/>
    <property type="match status" value="1"/>
</dbReference>
<dbReference type="RefSeq" id="WP_149265890.1">
    <property type="nucleotide sequence ID" value="NZ_VFJB01000004.1"/>
</dbReference>
<evidence type="ECO:0000256" key="6">
    <source>
        <dbReference type="PROSITE-ProRule" id="PRU00552"/>
    </source>
</evidence>
<dbReference type="EC" id="3.6.4.13" evidence="1"/>
<dbReference type="Pfam" id="PF00271">
    <property type="entry name" value="Helicase_C"/>
    <property type="match status" value="1"/>
</dbReference>
<dbReference type="Gene3D" id="3.40.50.300">
    <property type="entry name" value="P-loop containing nucleotide triphosphate hydrolases"/>
    <property type="match status" value="2"/>
</dbReference>
<keyword evidence="4 7" id="KW-0347">Helicase</keyword>
<dbReference type="EMBL" id="VFJB01000004">
    <property type="protein sequence ID" value="KAA0258333.1"/>
    <property type="molecule type" value="Genomic_DNA"/>
</dbReference>
<evidence type="ECO:0000259" key="10">
    <source>
        <dbReference type="PROSITE" id="PS51195"/>
    </source>
</evidence>
<protein>
    <recommendedName>
        <fullName evidence="1">RNA helicase</fullName>
        <ecNumber evidence="1">3.6.4.13</ecNumber>
    </recommendedName>
</protein>
<keyword evidence="5 7" id="KW-0067">ATP-binding</keyword>
<dbReference type="InterPro" id="IPR027417">
    <property type="entry name" value="P-loop_NTPase"/>
</dbReference>
<feature type="domain" description="DEAD-box RNA helicase Q" evidence="10">
    <location>
        <begin position="5"/>
        <end position="33"/>
    </location>
</feature>
<dbReference type="InterPro" id="IPR001650">
    <property type="entry name" value="Helicase_C-like"/>
</dbReference>
<evidence type="ECO:0000256" key="2">
    <source>
        <dbReference type="ARBA" id="ARBA00022741"/>
    </source>
</evidence>
<sequence length="525" mass="60131">MQSMKEFEKLGVSKSIIEALKKKGFEEPTDIQKLVIPKILNGENDIVAQAQTGTGKTAAFGIPVIEKIDRKNEGISCLILTPTRELANQVAEEINSLKGRRRITVVPVYGGQSMELQLKRLSGNVDIVVGTPGRILDHLKRGSLKISGIEYFILDEADEMLNMGFIDDIKTIFRYTPENRRVLLFSATMPKEILNLAKNFMKGYEVVKVESKQLTTALTEQIYFEVNEEDKFEALCRIRDLYPEFYGLIFCRTKVDVDKVANKLIDRGYNAEGLHGDLSQYQRERILHKFKTKRVNMLVATDVAARGIDIDNLTHVINYSLPQNPESYVHRIGRTGRAGKKGMAITFVTPSEYKNLLYIMRISNTKIKKEKLPGIDELIQNKKEMIKQDITSIIENGEYKEFEFFAKELLQNFAPESVVAAMLKYRFSDDLDIQSYKEIEEVSVNRKGKTRLFVAKGRMDGMNETDIKKFIADKCKVDLKKIRDVKVFEKFSFITVPFEEAEYILSIFKKNRRGRKPLVELAKAK</sequence>
<dbReference type="GO" id="GO:0005524">
    <property type="term" value="F:ATP binding"/>
    <property type="evidence" value="ECO:0007669"/>
    <property type="project" value="UniProtKB-KW"/>
</dbReference>
<feature type="domain" description="Helicase ATP-binding" evidence="8">
    <location>
        <begin position="37"/>
        <end position="207"/>
    </location>
</feature>
<feature type="domain" description="Helicase C-terminal" evidence="9">
    <location>
        <begin position="237"/>
        <end position="379"/>
    </location>
</feature>
<dbReference type="GO" id="GO:0016787">
    <property type="term" value="F:hydrolase activity"/>
    <property type="evidence" value="ECO:0007669"/>
    <property type="project" value="UniProtKB-KW"/>
</dbReference>
<evidence type="ECO:0000256" key="4">
    <source>
        <dbReference type="ARBA" id="ARBA00022806"/>
    </source>
</evidence>
<dbReference type="InterPro" id="IPR044742">
    <property type="entry name" value="DEAD/DEAH_RhlB"/>
</dbReference>
<dbReference type="SMART" id="SM00487">
    <property type="entry name" value="DEXDc"/>
    <property type="match status" value="1"/>
</dbReference>
<dbReference type="SMART" id="SM00490">
    <property type="entry name" value="HELICc"/>
    <property type="match status" value="1"/>
</dbReference>
<dbReference type="AlphaFoldDB" id="A0A5A8F899"/>
<evidence type="ECO:0000256" key="7">
    <source>
        <dbReference type="RuleBase" id="RU000492"/>
    </source>
</evidence>
<dbReference type="PANTHER" id="PTHR47963:SF8">
    <property type="entry name" value="ATP-DEPENDENT RNA HELICASE DEAD"/>
    <property type="match status" value="1"/>
</dbReference>
<evidence type="ECO:0000256" key="1">
    <source>
        <dbReference type="ARBA" id="ARBA00012552"/>
    </source>
</evidence>
<comment type="similarity">
    <text evidence="7">Belongs to the DEAD box helicase family.</text>
</comment>
<comment type="caution">
    <text evidence="11">The sequence shown here is derived from an EMBL/GenBank/DDBJ whole genome shotgun (WGS) entry which is preliminary data.</text>
</comment>
<dbReference type="Gene3D" id="3.30.70.330">
    <property type="match status" value="1"/>
</dbReference>
<name>A0A5A8F899_9BACT</name>
<proteinExistence type="inferred from homology"/>
<evidence type="ECO:0000256" key="5">
    <source>
        <dbReference type="ARBA" id="ARBA00022840"/>
    </source>
</evidence>
<dbReference type="Proteomes" id="UP000322876">
    <property type="component" value="Unassembled WGS sequence"/>
</dbReference>
<dbReference type="InterPro" id="IPR014014">
    <property type="entry name" value="RNA_helicase_DEAD_Q_motif"/>
</dbReference>
<dbReference type="PROSITE" id="PS51192">
    <property type="entry name" value="HELICASE_ATP_BIND_1"/>
    <property type="match status" value="1"/>
</dbReference>
<dbReference type="InterPro" id="IPR005580">
    <property type="entry name" value="DbpA/CsdA_RNA-bd_dom"/>
</dbReference>
<dbReference type="PROSITE" id="PS51195">
    <property type="entry name" value="Q_MOTIF"/>
    <property type="match status" value="1"/>
</dbReference>
<evidence type="ECO:0000313" key="11">
    <source>
        <dbReference type="EMBL" id="KAA0258333.1"/>
    </source>
</evidence>
<evidence type="ECO:0000256" key="3">
    <source>
        <dbReference type="ARBA" id="ARBA00022801"/>
    </source>
</evidence>
<dbReference type="InterPro" id="IPR014001">
    <property type="entry name" value="Helicase_ATP-bd"/>
</dbReference>
<feature type="short sequence motif" description="Q motif" evidence="6">
    <location>
        <begin position="5"/>
        <end position="33"/>
    </location>
</feature>
<dbReference type="InterPro" id="IPR050547">
    <property type="entry name" value="DEAD_box_RNA_helicases"/>
</dbReference>
<dbReference type="InterPro" id="IPR011545">
    <property type="entry name" value="DEAD/DEAH_box_helicase_dom"/>
</dbReference>
<keyword evidence="2 7" id="KW-0547">Nucleotide-binding</keyword>
<dbReference type="PANTHER" id="PTHR47963">
    <property type="entry name" value="DEAD-BOX ATP-DEPENDENT RNA HELICASE 47, MITOCHONDRIAL"/>
    <property type="match status" value="1"/>
</dbReference>
<reference evidence="11 12" key="1">
    <citation type="submission" date="2019-06" db="EMBL/GenBank/DDBJ databases">
        <title>Genomic insights into carbon and energy metabolism of Deferribacter autotrophicus revealed new metabolic traits in the phylum Deferribacteres.</title>
        <authorList>
            <person name="Slobodkin A.I."/>
            <person name="Slobodkina G.B."/>
            <person name="Allioux M."/>
            <person name="Alain K."/>
            <person name="Jebbar M."/>
            <person name="Shadrin V."/>
            <person name="Kublanov I.V."/>
            <person name="Toshchakov S.V."/>
            <person name="Bonch-Osmolovskaya E.A."/>
        </authorList>
    </citation>
    <scope>NUCLEOTIDE SEQUENCE [LARGE SCALE GENOMIC DNA]</scope>
    <source>
        <strain evidence="11 12">SL50</strain>
    </source>
</reference>
<keyword evidence="12" id="KW-1185">Reference proteome</keyword>
<dbReference type="Pfam" id="PF03880">
    <property type="entry name" value="DbpA"/>
    <property type="match status" value="1"/>
</dbReference>
<evidence type="ECO:0000259" key="8">
    <source>
        <dbReference type="PROSITE" id="PS51192"/>
    </source>
</evidence>
<dbReference type="PROSITE" id="PS00039">
    <property type="entry name" value="DEAD_ATP_HELICASE"/>
    <property type="match status" value="1"/>
</dbReference>
<dbReference type="GO" id="GO:0003723">
    <property type="term" value="F:RNA binding"/>
    <property type="evidence" value="ECO:0007669"/>
    <property type="project" value="TreeGrafter"/>
</dbReference>
<keyword evidence="3 7" id="KW-0378">Hydrolase</keyword>
<dbReference type="CDD" id="cd18787">
    <property type="entry name" value="SF2_C_DEAD"/>
    <property type="match status" value="1"/>
</dbReference>
<dbReference type="SUPFAM" id="SSF52540">
    <property type="entry name" value="P-loop containing nucleoside triphosphate hydrolases"/>
    <property type="match status" value="1"/>
</dbReference>
<dbReference type="InterPro" id="IPR012677">
    <property type="entry name" value="Nucleotide-bd_a/b_plait_sf"/>
</dbReference>
<dbReference type="OrthoDB" id="9805696at2"/>
<dbReference type="Pfam" id="PF00270">
    <property type="entry name" value="DEAD"/>
    <property type="match status" value="1"/>
</dbReference>
<gene>
    <name evidence="11" type="ORF">FHQ18_04015</name>
</gene>
<dbReference type="InterPro" id="IPR000629">
    <property type="entry name" value="RNA-helicase_DEAD-box_CS"/>
</dbReference>
<dbReference type="GO" id="GO:0003724">
    <property type="term" value="F:RNA helicase activity"/>
    <property type="evidence" value="ECO:0007669"/>
    <property type="project" value="UniProtKB-EC"/>
</dbReference>
<accession>A0A5A8F899</accession>
<evidence type="ECO:0000259" key="9">
    <source>
        <dbReference type="PROSITE" id="PS51194"/>
    </source>
</evidence>
<dbReference type="CDD" id="cd12252">
    <property type="entry name" value="RRM_DbpA"/>
    <property type="match status" value="1"/>
</dbReference>
<dbReference type="PROSITE" id="PS51194">
    <property type="entry name" value="HELICASE_CTER"/>
    <property type="match status" value="1"/>
</dbReference>
<organism evidence="11 12">
    <name type="scientific">Deferribacter autotrophicus</name>
    <dbReference type="NCBI Taxonomy" id="500465"/>
    <lineage>
        <taxon>Bacteria</taxon>
        <taxon>Pseudomonadati</taxon>
        <taxon>Deferribacterota</taxon>
        <taxon>Deferribacteres</taxon>
        <taxon>Deferribacterales</taxon>
        <taxon>Deferribacteraceae</taxon>
        <taxon>Deferribacter</taxon>
    </lineage>
</organism>